<feature type="transmembrane region" description="Helical" evidence="1">
    <location>
        <begin position="7"/>
        <end position="25"/>
    </location>
</feature>
<keyword evidence="1" id="KW-1133">Transmembrane helix</keyword>
<dbReference type="EMBL" id="JJRY01000021">
    <property type="protein sequence ID" value="KEF36872.1"/>
    <property type="molecule type" value="Genomic_DNA"/>
</dbReference>
<evidence type="ECO:0000256" key="1">
    <source>
        <dbReference type="SAM" id="Phobius"/>
    </source>
</evidence>
<keyword evidence="1" id="KW-0812">Transmembrane</keyword>
<dbReference type="Proteomes" id="UP000027936">
    <property type="component" value="Unassembled WGS sequence"/>
</dbReference>
<organism evidence="2 3">
    <name type="scientific">Schinkia azotoformans MEV2011</name>
    <dbReference type="NCBI Taxonomy" id="1348973"/>
    <lineage>
        <taxon>Bacteria</taxon>
        <taxon>Bacillati</taxon>
        <taxon>Bacillota</taxon>
        <taxon>Bacilli</taxon>
        <taxon>Bacillales</taxon>
        <taxon>Bacillaceae</taxon>
        <taxon>Calidifontibacillus/Schinkia group</taxon>
        <taxon>Schinkia</taxon>
    </lineage>
</organism>
<dbReference type="AlphaFoldDB" id="A0A072NHZ0"/>
<accession>A0A072NHZ0</accession>
<dbReference type="PATRIC" id="fig|1348973.3.peg.3839"/>
<dbReference type="RefSeq" id="WP_035197577.1">
    <property type="nucleotide sequence ID" value="NZ_JJRY01000021.1"/>
</dbReference>
<comment type="caution">
    <text evidence="2">The sequence shown here is derived from an EMBL/GenBank/DDBJ whole genome shotgun (WGS) entry which is preliminary data.</text>
</comment>
<evidence type="ECO:0000313" key="3">
    <source>
        <dbReference type="Proteomes" id="UP000027936"/>
    </source>
</evidence>
<name>A0A072NHZ0_SCHAZ</name>
<evidence type="ECO:0000313" key="2">
    <source>
        <dbReference type="EMBL" id="KEF36872.1"/>
    </source>
</evidence>
<protein>
    <submittedName>
        <fullName evidence="2">Uncharacterized protein</fullName>
    </submittedName>
</protein>
<sequence>MKKRKKYIIFIFLIIVISSIIFVGYKYQQYTELRVDNGNTLRELTEVLQQGKQTIRLKDNLSFKWNIAHVFNPYTTDDTINKEVNKDWVKEDTSFLQFLLGFEVEVLSDEYKRLIFVNNNKVIKDITFNTSNFNILSNKINQDDILILVGNNQYKVLYEEN</sequence>
<reference evidence="2 3" key="1">
    <citation type="submission" date="2014-04" db="EMBL/GenBank/DDBJ databases">
        <title>Draft genome sequence of Bacillus azotoformans MEV2011, a (co-) denitrifying strain unable to grow in the presence of oxygen.</title>
        <authorList>
            <person name="Nielsen M."/>
            <person name="Schreiber L."/>
            <person name="Finster K."/>
            <person name="Schramm A."/>
        </authorList>
    </citation>
    <scope>NUCLEOTIDE SEQUENCE [LARGE SCALE GENOMIC DNA]</scope>
    <source>
        <strain evidence="2 3">MEV2011</strain>
    </source>
</reference>
<proteinExistence type="predicted"/>
<dbReference type="OrthoDB" id="8778044at2"/>
<gene>
    <name evidence="2" type="ORF">M670_03954</name>
</gene>
<keyword evidence="1" id="KW-0472">Membrane</keyword>